<feature type="domain" description="Aminoglycoside phosphotransferase" evidence="1">
    <location>
        <begin position="71"/>
        <end position="236"/>
    </location>
</feature>
<gene>
    <name evidence="2" type="ORF">H7849_24745</name>
</gene>
<proteinExistence type="predicted"/>
<dbReference type="InterPro" id="IPR002575">
    <property type="entry name" value="Aminoglycoside_PTrfase"/>
</dbReference>
<dbReference type="RefSeq" id="WP_186743117.1">
    <property type="nucleotide sequence ID" value="NZ_CP060394.1"/>
</dbReference>
<evidence type="ECO:0000313" key="2">
    <source>
        <dbReference type="EMBL" id="QNI32162.1"/>
    </source>
</evidence>
<dbReference type="AlphaFoldDB" id="A0A7G8BHZ2"/>
<protein>
    <submittedName>
        <fullName evidence="2">Phosphotransferase</fullName>
    </submittedName>
</protein>
<dbReference type="InterPro" id="IPR011009">
    <property type="entry name" value="Kinase-like_dom_sf"/>
</dbReference>
<dbReference type="GO" id="GO:0016740">
    <property type="term" value="F:transferase activity"/>
    <property type="evidence" value="ECO:0007669"/>
    <property type="project" value="UniProtKB-KW"/>
</dbReference>
<evidence type="ECO:0000313" key="3">
    <source>
        <dbReference type="Proteomes" id="UP000515312"/>
    </source>
</evidence>
<dbReference type="Proteomes" id="UP000515312">
    <property type="component" value="Chromosome"/>
</dbReference>
<sequence length="296" mass="32745">MKTMDALSTRAVAAATTVARKLGLRCNDEPELLADGSNVLVHLRPSPVVARVATTTGLVRKPAQDWLALDLDLAGFLAGRNFPVVAPSTEVPSGPHISDDLALTFWEYVEHDRGYVSNALETGAFLRELHAELRGFRGNLRHLSPFTEIPQWLDEVEEWGAVAAADLAMLRRGYAAILVRIDALALPEQALHGDAHKKNVLKTSRGLVWTDFEDACRGPIAWDVACFVRTSGEERKNALASYDVVIEPEHLEPFFEARDLQGAVWGAILSTRFADRRARAEEWMAVCRERYASTSD</sequence>
<dbReference type="SUPFAM" id="SSF56112">
    <property type="entry name" value="Protein kinase-like (PK-like)"/>
    <property type="match status" value="1"/>
</dbReference>
<name>A0A7G8BHZ2_9BACT</name>
<reference evidence="2 3" key="1">
    <citation type="submission" date="2020-08" db="EMBL/GenBank/DDBJ databases">
        <title>Edaphobacter telluris sp. nov. and Acidobacterium dinghuensis sp. nov., two acidobacteria isolated from forest soil.</title>
        <authorList>
            <person name="Fu J."/>
            <person name="Qiu L."/>
        </authorList>
    </citation>
    <scope>NUCLEOTIDE SEQUENCE [LARGE SCALE GENOMIC DNA]</scope>
    <source>
        <strain evidence="2">4Y35</strain>
    </source>
</reference>
<dbReference type="EMBL" id="CP060394">
    <property type="protein sequence ID" value="QNI32162.1"/>
    <property type="molecule type" value="Genomic_DNA"/>
</dbReference>
<dbReference type="KEGG" id="adin:H7849_24745"/>
<dbReference type="Gene3D" id="3.90.1200.10">
    <property type="match status" value="1"/>
</dbReference>
<keyword evidence="2" id="KW-0808">Transferase</keyword>
<keyword evidence="3" id="KW-1185">Reference proteome</keyword>
<evidence type="ECO:0000259" key="1">
    <source>
        <dbReference type="Pfam" id="PF01636"/>
    </source>
</evidence>
<dbReference type="Pfam" id="PF01636">
    <property type="entry name" value="APH"/>
    <property type="match status" value="1"/>
</dbReference>
<organism evidence="2 3">
    <name type="scientific">Alloacidobacterium dinghuense</name>
    <dbReference type="NCBI Taxonomy" id="2763107"/>
    <lineage>
        <taxon>Bacteria</taxon>
        <taxon>Pseudomonadati</taxon>
        <taxon>Acidobacteriota</taxon>
        <taxon>Terriglobia</taxon>
        <taxon>Terriglobales</taxon>
        <taxon>Acidobacteriaceae</taxon>
        <taxon>Alloacidobacterium</taxon>
    </lineage>
</organism>
<accession>A0A7G8BHZ2</accession>